<organism evidence="3 4">
    <name type="scientific">Saccharolobus shibatae (strain ATCC 51178 / DSM 5389 / JCM 8931 / NBRC 15437 / B12)</name>
    <name type="common">Sulfolobus shibatae</name>
    <dbReference type="NCBI Taxonomy" id="523848"/>
    <lineage>
        <taxon>Archaea</taxon>
        <taxon>Thermoproteota</taxon>
        <taxon>Thermoprotei</taxon>
        <taxon>Sulfolobales</taxon>
        <taxon>Sulfolobaceae</taxon>
        <taxon>Saccharolobus</taxon>
    </lineage>
</organism>
<evidence type="ECO:0000313" key="4">
    <source>
        <dbReference type="Proteomes" id="UP000694018"/>
    </source>
</evidence>
<dbReference type="InterPro" id="IPR019887">
    <property type="entry name" value="Tscrpt_reg_AsnC/Lrp_C"/>
</dbReference>
<dbReference type="OrthoDB" id="8136at2157"/>
<proteinExistence type="predicted"/>
<dbReference type="SUPFAM" id="SSF54909">
    <property type="entry name" value="Dimeric alpha+beta barrel"/>
    <property type="match status" value="1"/>
</dbReference>
<dbReference type="InterPro" id="IPR011008">
    <property type="entry name" value="Dimeric_a/b-barrel"/>
</dbReference>
<evidence type="ECO:0000259" key="2">
    <source>
        <dbReference type="Pfam" id="PF01037"/>
    </source>
</evidence>
<evidence type="ECO:0000313" key="3">
    <source>
        <dbReference type="EMBL" id="QXJ28327.1"/>
    </source>
</evidence>
<dbReference type="GeneID" id="15296679"/>
<comment type="pathway">
    <text evidence="1">Amino-acid biosynthesis.</text>
</comment>
<accession>A0A8F5BN18</accession>
<dbReference type="AlphaFoldDB" id="A0A8F5BN18"/>
<name>A0A8F5BN18_SACSH</name>
<dbReference type="RefSeq" id="WP_012710373.1">
    <property type="nucleotide sequence ID" value="NZ_CP077717.1"/>
</dbReference>
<dbReference type="Pfam" id="PF01037">
    <property type="entry name" value="AsnC_trans_reg"/>
    <property type="match status" value="1"/>
</dbReference>
<dbReference type="Gene3D" id="3.30.70.920">
    <property type="match status" value="1"/>
</dbReference>
<dbReference type="Proteomes" id="UP000694018">
    <property type="component" value="Chromosome"/>
</dbReference>
<gene>
    <name evidence="3" type="ORF">J5U23_01196</name>
</gene>
<dbReference type="EMBL" id="CP077717">
    <property type="protein sequence ID" value="QXJ28327.1"/>
    <property type="molecule type" value="Genomic_DNA"/>
</dbReference>
<reference evidence="3" key="1">
    <citation type="journal article" date="2021" name="Environ. Microbiol.">
        <title>New insights into the diversity and evolution of the archaeal mobilome from three complete genomes of Saccharolobus shibatae.</title>
        <authorList>
            <person name="Medvedeva S."/>
            <person name="Brandt D."/>
            <person name="Cvirkaite-Krupovic V."/>
            <person name="Liu Y."/>
            <person name="Severinov K."/>
            <person name="Ishino S."/>
            <person name="Ishino Y."/>
            <person name="Prangishvili D."/>
            <person name="Kalinowski J."/>
            <person name="Krupovic M."/>
        </authorList>
    </citation>
    <scope>NUCLEOTIDE SEQUENCE</scope>
    <source>
        <strain evidence="3">B12</strain>
    </source>
</reference>
<protein>
    <submittedName>
        <fullName evidence="3">Transcriptional regulator</fullName>
    </submittedName>
</protein>
<evidence type="ECO:0000256" key="1">
    <source>
        <dbReference type="ARBA" id="ARBA00029440"/>
    </source>
</evidence>
<dbReference type="KEGG" id="sshi:J5U23_01196"/>
<feature type="domain" description="Transcription regulator AsnC/Lrp ligand binding" evidence="2">
    <location>
        <begin position="9"/>
        <end position="77"/>
    </location>
</feature>
<sequence>MAEVVRAYILVSTTVGKEMEVADMAKKVSGVVRADPVYGEYDVVVEVEAKSSDDLKKVIYEIRRNPNIIRTVTLIVM</sequence>